<proteinExistence type="predicted"/>
<name>A0AA35SA71_GEOBA</name>
<reference evidence="5" key="1">
    <citation type="submission" date="2023-03" db="EMBL/GenBank/DDBJ databases">
        <authorList>
            <person name="Steffen K."/>
            <person name="Cardenas P."/>
        </authorList>
    </citation>
    <scope>NUCLEOTIDE SEQUENCE</scope>
</reference>
<dbReference type="Gene3D" id="2.60.220.30">
    <property type="match status" value="1"/>
</dbReference>
<evidence type="ECO:0000313" key="6">
    <source>
        <dbReference type="Proteomes" id="UP001174909"/>
    </source>
</evidence>
<feature type="coiled-coil region" evidence="3">
    <location>
        <begin position="608"/>
        <end position="635"/>
    </location>
</feature>
<dbReference type="Gene3D" id="2.120.10.80">
    <property type="entry name" value="Kelch-type beta propeller"/>
    <property type="match status" value="2"/>
</dbReference>
<evidence type="ECO:0000256" key="4">
    <source>
        <dbReference type="SAM" id="MobiDB-lite"/>
    </source>
</evidence>
<accession>A0AA35SA71</accession>
<comment type="caution">
    <text evidence="5">The sequence shown here is derived from an EMBL/GenBank/DDBJ whole genome shotgun (WGS) entry which is preliminary data.</text>
</comment>
<dbReference type="Pfam" id="PF24681">
    <property type="entry name" value="Kelch_KLHDC2_KLHL20_DRC7"/>
    <property type="match status" value="2"/>
</dbReference>
<dbReference type="PANTHER" id="PTHR46228">
    <property type="entry name" value="KELCH DOMAIN-CONTAINING PROTEIN"/>
    <property type="match status" value="1"/>
</dbReference>
<dbReference type="InterPro" id="IPR015915">
    <property type="entry name" value="Kelch-typ_b-propeller"/>
</dbReference>
<evidence type="ECO:0000313" key="5">
    <source>
        <dbReference type="EMBL" id="CAI8025744.1"/>
    </source>
</evidence>
<keyword evidence="6" id="KW-1185">Reference proteome</keyword>
<organism evidence="5 6">
    <name type="scientific">Geodia barretti</name>
    <name type="common">Barrett's horny sponge</name>
    <dbReference type="NCBI Taxonomy" id="519541"/>
    <lineage>
        <taxon>Eukaryota</taxon>
        <taxon>Metazoa</taxon>
        <taxon>Porifera</taxon>
        <taxon>Demospongiae</taxon>
        <taxon>Heteroscleromorpha</taxon>
        <taxon>Tetractinellida</taxon>
        <taxon>Astrophorina</taxon>
        <taxon>Geodiidae</taxon>
        <taxon>Geodia</taxon>
    </lineage>
</organism>
<dbReference type="SUPFAM" id="SSF50965">
    <property type="entry name" value="Galactose oxidase, central domain"/>
    <property type="match status" value="1"/>
</dbReference>
<dbReference type="Proteomes" id="UP001174909">
    <property type="component" value="Unassembled WGS sequence"/>
</dbReference>
<dbReference type="CDD" id="cd01670">
    <property type="entry name" value="Death"/>
    <property type="match status" value="1"/>
</dbReference>
<evidence type="ECO:0000256" key="3">
    <source>
        <dbReference type="SAM" id="Coils"/>
    </source>
</evidence>
<gene>
    <name evidence="5" type="ORF">GBAR_LOCUS14854</name>
</gene>
<evidence type="ECO:0000256" key="1">
    <source>
        <dbReference type="ARBA" id="ARBA00022441"/>
    </source>
</evidence>
<dbReference type="InterPro" id="IPR011029">
    <property type="entry name" value="DEATH-like_dom_sf"/>
</dbReference>
<feature type="region of interest" description="Disordered" evidence="4">
    <location>
        <begin position="378"/>
        <end position="398"/>
    </location>
</feature>
<dbReference type="InterPro" id="IPR006652">
    <property type="entry name" value="Kelch_1"/>
</dbReference>
<protein>
    <submittedName>
        <fullName evidence="5">Kelch domain-containing protein 1</fullName>
    </submittedName>
</protein>
<dbReference type="InterPro" id="IPR011043">
    <property type="entry name" value="Gal_Oxase/kelch_b-propeller"/>
</dbReference>
<evidence type="ECO:0000256" key="2">
    <source>
        <dbReference type="ARBA" id="ARBA00022737"/>
    </source>
</evidence>
<dbReference type="EMBL" id="CASHTH010002178">
    <property type="protein sequence ID" value="CAI8025744.1"/>
    <property type="molecule type" value="Genomic_DNA"/>
</dbReference>
<dbReference type="AlphaFoldDB" id="A0AA35SA71"/>
<dbReference type="SMART" id="SM00612">
    <property type="entry name" value="Kelch"/>
    <property type="match status" value="2"/>
</dbReference>
<keyword evidence="3" id="KW-0175">Coiled coil</keyword>
<keyword evidence="2" id="KW-0677">Repeat</keyword>
<keyword evidence="1" id="KW-0880">Kelch repeat</keyword>
<dbReference type="PANTHER" id="PTHR46228:SF2">
    <property type="entry name" value="KELCH REPEAT PROTEIN (AFU_ORTHOLOGUE AFUA_4G14350)"/>
    <property type="match status" value="1"/>
</dbReference>
<dbReference type="Gene3D" id="1.10.533.10">
    <property type="entry name" value="Death Domain, Fas"/>
    <property type="match status" value="1"/>
</dbReference>
<sequence>MARFFRYRKYEPEPRFLHISERVGSKAVVQGGQTKDFTLKKRQHLSSVVEVFDPYSDVWEQKEVNGDYLSPGTVGAASASLHDDLYSFGGFDGRDFFNTLHKLDTHTWKWSLVSFQNDERAPLPKINCRMIAFGDKLGVFGGFGINSAHRDPDTFSRYEGGRGWTNEFHFFHLSEGVWSCPVTTGERPPPCSCHTFTTIDDRRAIMFGGFNGKDSINDTYILDLTTMNWSKLTKCEPWPNERHYHAACCLNYGQKFPQLLVIGGLGRQGQPLADAWILDVERGKWKMEYTFRSPRWRHSLTAFNLTRGFTEVLEFGGSSEPRTRYTDETHPKLAGTTLLQFKQVGQSAAEWSLFWIVGNHHRASKNTLSDKICNMSTSLEQPTGEIGNEGMEREGDRAREEIEAKVRELEREKEMEANLIDLERQLDRTIEEWEEIKRYMRKQEQKISLLEEDAKDRVKVLKKELDKKTRDLEKYMKEAEMKSIEAEEQKQGRMEAETKVQMLSRKCTQMEGEIETLKAKIRFEQAKHTKALEEQRKAEAERDKAGIEMVKPLHSQCVIVDSAQHSEMKTVRAFKEHDEAERPKKPFFNTLDVEVKQMMQHMKEQAIKAIHEREIEKIKIENWQLKKRAKAAEKKVTLLEEGGKKFIKQAIAAEVLELKNTKVIQQSLKLESTIDSIAEKMVQVTNEEQHIDLEGCGLSLHIPPDSLPGDCSQFTLNMAVSRVQDYKLPAEDGILVSPVYSFCHNLGDRKLLKPATLKMQHCVARCNQLCIVQSNDMSSPYQFHIIQDGKFNDGDSYGSIELDHFCSFGVYLQWYCASLIWTIKFCAVLYYTNIKNHSFQFNLYIIPQLDAIVKELDSDIRVMDEHFKKGPISPFEFDEAESVIRLEIPEVPVSGWTMKHLNLNKRKSDDIVRMKSIIPFQVEVSWTGDQPVRKLTYDTVIEGAKQHHITVVSPCNFTECETIGSTTSISPTKITPEAFSDLLPPTQRDLMEVVGVDVQADWDIVGLALGLNSATLKSIKTDYSGKTTSCMAEVFTQWHDGGTSEYSWSKLAEVLSSRTVNKVGILPGILDKIKKQSNCS</sequence>